<dbReference type="PRINTS" id="PR00080">
    <property type="entry name" value="SDRFAMILY"/>
</dbReference>
<gene>
    <name evidence="3" type="ORF">GON05_32300</name>
</gene>
<proteinExistence type="inferred from homology"/>
<dbReference type="CDD" id="cd05233">
    <property type="entry name" value="SDR_c"/>
    <property type="match status" value="1"/>
</dbReference>
<dbReference type="Proteomes" id="UP000467637">
    <property type="component" value="Unassembled WGS sequence"/>
</dbReference>
<organism evidence="3 4">
    <name type="scientific">Paenibacillus anseongense</name>
    <dbReference type="NCBI Taxonomy" id="2682845"/>
    <lineage>
        <taxon>Bacteria</taxon>
        <taxon>Bacillati</taxon>
        <taxon>Bacillota</taxon>
        <taxon>Bacilli</taxon>
        <taxon>Bacillales</taxon>
        <taxon>Paenibacillaceae</taxon>
        <taxon>Paenibacillus</taxon>
    </lineage>
</organism>
<keyword evidence="2" id="KW-0560">Oxidoreductase</keyword>
<dbReference type="Pfam" id="PF13561">
    <property type="entry name" value="adh_short_C2"/>
    <property type="match status" value="1"/>
</dbReference>
<evidence type="ECO:0000256" key="1">
    <source>
        <dbReference type="ARBA" id="ARBA00006484"/>
    </source>
</evidence>
<keyword evidence="4" id="KW-1185">Reference proteome</keyword>
<dbReference type="PRINTS" id="PR00081">
    <property type="entry name" value="GDHRDH"/>
</dbReference>
<evidence type="ECO:0000313" key="4">
    <source>
        <dbReference type="Proteomes" id="UP000467637"/>
    </source>
</evidence>
<dbReference type="Gene3D" id="3.40.50.720">
    <property type="entry name" value="NAD(P)-binding Rossmann-like Domain"/>
    <property type="match status" value="1"/>
</dbReference>
<accession>A0ABW9UN21</accession>
<comment type="similarity">
    <text evidence="1">Belongs to the short-chain dehydrogenases/reductases (SDR) family.</text>
</comment>
<evidence type="ECO:0000256" key="2">
    <source>
        <dbReference type="ARBA" id="ARBA00023002"/>
    </source>
</evidence>
<dbReference type="SUPFAM" id="SSF51735">
    <property type="entry name" value="NAD(P)-binding Rossmann-fold domains"/>
    <property type="match status" value="1"/>
</dbReference>
<evidence type="ECO:0000313" key="3">
    <source>
        <dbReference type="EMBL" id="MVQ39285.1"/>
    </source>
</evidence>
<dbReference type="PANTHER" id="PTHR42760:SF133">
    <property type="entry name" value="3-OXOACYL-[ACYL-CARRIER-PROTEIN] REDUCTASE"/>
    <property type="match status" value="1"/>
</dbReference>
<comment type="caution">
    <text evidence="3">The sequence shown here is derived from an EMBL/GenBank/DDBJ whole genome shotgun (WGS) entry which is preliminary data.</text>
</comment>
<dbReference type="InterPro" id="IPR002347">
    <property type="entry name" value="SDR_fam"/>
</dbReference>
<name>A0ABW9UN21_9BACL</name>
<dbReference type="InterPro" id="IPR020904">
    <property type="entry name" value="Sc_DH/Rdtase_CS"/>
</dbReference>
<dbReference type="PANTHER" id="PTHR42760">
    <property type="entry name" value="SHORT-CHAIN DEHYDROGENASES/REDUCTASES FAMILY MEMBER"/>
    <property type="match status" value="1"/>
</dbReference>
<dbReference type="PROSITE" id="PS00061">
    <property type="entry name" value="ADH_SHORT"/>
    <property type="match status" value="1"/>
</dbReference>
<protein>
    <submittedName>
        <fullName evidence="3">SDR family oxidoreductase</fullName>
    </submittedName>
</protein>
<sequence>MELNLRDKVAVVTGASKGIGLAIVKRFVEEGAKVVAVSRTLSEELTQLANKYDVVHVPMDVASTKDVDIISSKLISPFGRIDILVNNAGAIDSRKGIGFINTTNEDWEELYNLNLFSVVRFTQAVVPHMLKQKQGSIINVSSVNAYLPEVTYPIYGTTKAALNNLTKLLAAELGSKQIRVNSISPGPVKTDMWTDENGLANEFANKFGTSAEKAMDKFSEMAGILLGKLSETNDVADLAVFLASERASMITASDYVIDGGVLKKS</sequence>
<dbReference type="EMBL" id="WSEM01000034">
    <property type="protein sequence ID" value="MVQ39285.1"/>
    <property type="molecule type" value="Genomic_DNA"/>
</dbReference>
<reference evidence="3 4" key="1">
    <citation type="submission" date="2019-12" db="EMBL/GenBank/DDBJ databases">
        <authorList>
            <person name="Huq M.A."/>
        </authorList>
    </citation>
    <scope>NUCLEOTIDE SEQUENCE [LARGE SCALE GENOMIC DNA]</scope>
    <source>
        <strain evidence="3 4">MAH-34</strain>
    </source>
</reference>
<dbReference type="RefSeq" id="WP_157325258.1">
    <property type="nucleotide sequence ID" value="NZ_WSEM01000034.1"/>
</dbReference>
<dbReference type="InterPro" id="IPR036291">
    <property type="entry name" value="NAD(P)-bd_dom_sf"/>
</dbReference>